<dbReference type="PANTHER" id="PTHR11614">
    <property type="entry name" value="PHOSPHOLIPASE-RELATED"/>
    <property type="match status" value="1"/>
</dbReference>
<dbReference type="InterPro" id="IPR022742">
    <property type="entry name" value="Hydrolase_4"/>
</dbReference>
<dbReference type="SUPFAM" id="SSF53474">
    <property type="entry name" value="alpha/beta-Hydrolases"/>
    <property type="match status" value="1"/>
</dbReference>
<accession>A0A4R6UFH8</accession>
<feature type="domain" description="Serine aminopeptidase S33" evidence="1">
    <location>
        <begin position="87"/>
        <end position="300"/>
    </location>
</feature>
<dbReference type="Proteomes" id="UP000295510">
    <property type="component" value="Unassembled WGS sequence"/>
</dbReference>
<sequence>MSKQYEYGQARSPVVRAMFFGLVLALAVFFLGPANQFGPDQPAPREAPPAAAAELDAWLARQEAAVPDIREGLHKQVTWHGPPGERTEWAVVYVHGFTASRLETAPLALRVAQGLGANLFETRLTGHGRSDPQAMGEASVQDWLADTVEAVRIGQMLGERVLLIGVSTGATLGTWVAAREEGQGVAGYVFISPNYGPKDKKSELINQPWGMKLALYLEGEMRGEPAEREAENHAWTQIYPTRALFPMMALVKRVRESDLATFTAPVLMLYAEADQTVDPQEIRALFPRIGSANKTLEVVDYSEAPGQHVLAGDLRAPKATERMARRLIDWAQGL</sequence>
<name>A0A4R6UFH8_9BURK</name>
<dbReference type="InterPro" id="IPR051044">
    <property type="entry name" value="MAG_DAG_Lipase"/>
</dbReference>
<evidence type="ECO:0000313" key="2">
    <source>
        <dbReference type="EMBL" id="TDQ43979.1"/>
    </source>
</evidence>
<organism evidence="2 3">
    <name type="scientific">Tepidicella xavieri</name>
    <dbReference type="NCBI Taxonomy" id="360241"/>
    <lineage>
        <taxon>Bacteria</taxon>
        <taxon>Pseudomonadati</taxon>
        <taxon>Pseudomonadota</taxon>
        <taxon>Betaproteobacteria</taxon>
        <taxon>Burkholderiales</taxon>
        <taxon>Tepidicella</taxon>
    </lineage>
</organism>
<dbReference type="RefSeq" id="WP_164499702.1">
    <property type="nucleotide sequence ID" value="NZ_SNYL01000004.1"/>
</dbReference>
<dbReference type="EMBL" id="SNYL01000004">
    <property type="protein sequence ID" value="TDQ43979.1"/>
    <property type="molecule type" value="Genomic_DNA"/>
</dbReference>
<evidence type="ECO:0000259" key="1">
    <source>
        <dbReference type="Pfam" id="PF12146"/>
    </source>
</evidence>
<reference evidence="2 3" key="1">
    <citation type="submission" date="2019-03" db="EMBL/GenBank/DDBJ databases">
        <title>Genomic Encyclopedia of Type Strains, Phase IV (KMG-IV): sequencing the most valuable type-strain genomes for metagenomic binning, comparative biology and taxonomic classification.</title>
        <authorList>
            <person name="Goeker M."/>
        </authorList>
    </citation>
    <scope>NUCLEOTIDE SEQUENCE [LARGE SCALE GENOMIC DNA]</scope>
    <source>
        <strain evidence="2 3">DSM 19605</strain>
    </source>
</reference>
<proteinExistence type="predicted"/>
<evidence type="ECO:0000313" key="3">
    <source>
        <dbReference type="Proteomes" id="UP000295510"/>
    </source>
</evidence>
<dbReference type="InterPro" id="IPR029058">
    <property type="entry name" value="AB_hydrolase_fold"/>
</dbReference>
<keyword evidence="3" id="KW-1185">Reference proteome</keyword>
<gene>
    <name evidence="2" type="ORF">DFR43_10461</name>
</gene>
<dbReference type="Pfam" id="PF12146">
    <property type="entry name" value="Hydrolase_4"/>
    <property type="match status" value="1"/>
</dbReference>
<dbReference type="Gene3D" id="3.40.50.1820">
    <property type="entry name" value="alpha/beta hydrolase"/>
    <property type="match status" value="1"/>
</dbReference>
<comment type="caution">
    <text evidence="2">The sequence shown here is derived from an EMBL/GenBank/DDBJ whole genome shotgun (WGS) entry which is preliminary data.</text>
</comment>
<protein>
    <submittedName>
        <fullName evidence="2">Esterase/lipase</fullName>
    </submittedName>
</protein>
<dbReference type="AlphaFoldDB" id="A0A4R6UFH8"/>